<dbReference type="InterPro" id="IPR043135">
    <property type="entry name" value="Fur_C"/>
</dbReference>
<name>A0A843YFP2_9RHOB</name>
<feature type="binding site" evidence="7">
    <location>
        <position position="111"/>
    </location>
    <ligand>
        <name>Zn(2+)</name>
        <dbReference type="ChEBI" id="CHEBI:29105"/>
    </ligand>
</feature>
<evidence type="ECO:0000256" key="2">
    <source>
        <dbReference type="ARBA" id="ARBA00022491"/>
    </source>
</evidence>
<dbReference type="SUPFAM" id="SSF46785">
    <property type="entry name" value="Winged helix' DNA-binding domain"/>
    <property type="match status" value="1"/>
</dbReference>
<dbReference type="PANTHER" id="PTHR33202">
    <property type="entry name" value="ZINC UPTAKE REGULATION PROTEIN"/>
    <property type="match status" value="1"/>
</dbReference>
<dbReference type="Gene3D" id="1.10.10.10">
    <property type="entry name" value="Winged helix-like DNA-binding domain superfamily/Winged helix DNA-binding domain"/>
    <property type="match status" value="1"/>
</dbReference>
<keyword evidence="5" id="KW-0238">DNA-binding</keyword>
<gene>
    <name evidence="8" type="ORF">GFB49_14635</name>
</gene>
<accession>A0A843YFP2</accession>
<dbReference type="InterPro" id="IPR002481">
    <property type="entry name" value="FUR"/>
</dbReference>
<dbReference type="Pfam" id="PF01475">
    <property type="entry name" value="FUR"/>
    <property type="match status" value="1"/>
</dbReference>
<dbReference type="Proteomes" id="UP000444174">
    <property type="component" value="Unassembled WGS sequence"/>
</dbReference>
<dbReference type="EMBL" id="WIBF01000009">
    <property type="protein sequence ID" value="MQQ09701.1"/>
    <property type="molecule type" value="Genomic_DNA"/>
</dbReference>
<dbReference type="Gene3D" id="3.30.1490.190">
    <property type="match status" value="1"/>
</dbReference>
<keyword evidence="2" id="KW-0678">Repressor</keyword>
<feature type="binding site" evidence="7">
    <location>
        <position position="114"/>
    </location>
    <ligand>
        <name>Zn(2+)</name>
        <dbReference type="ChEBI" id="CHEBI:29105"/>
    </ligand>
</feature>
<sequence length="160" mass="17911">MGSISFEIHDHSVCTDKTMQEVDAYCETHKLQFTPIRRKVLTIMLEEHRAWGAYEILDRLRSEGQSAQPPVAYRALEFLVKHRFAHKIERLNAFIACTHPGQHHAPAFLICRSCEKVAEAHTEPSSGELGAAAEAIGFHIERTVIEAVGLCATCRDATTQ</sequence>
<evidence type="ECO:0000256" key="4">
    <source>
        <dbReference type="ARBA" id="ARBA00023015"/>
    </source>
</evidence>
<feature type="binding site" evidence="7">
    <location>
        <position position="154"/>
    </location>
    <ligand>
        <name>Zn(2+)</name>
        <dbReference type="ChEBI" id="CHEBI:29105"/>
    </ligand>
</feature>
<dbReference type="GO" id="GO:0045892">
    <property type="term" value="P:negative regulation of DNA-templated transcription"/>
    <property type="evidence" value="ECO:0007669"/>
    <property type="project" value="TreeGrafter"/>
</dbReference>
<dbReference type="GO" id="GO:0000976">
    <property type="term" value="F:transcription cis-regulatory region binding"/>
    <property type="evidence" value="ECO:0007669"/>
    <property type="project" value="TreeGrafter"/>
</dbReference>
<feature type="binding site" evidence="7">
    <location>
        <position position="151"/>
    </location>
    <ligand>
        <name>Zn(2+)</name>
        <dbReference type="ChEBI" id="CHEBI:29105"/>
    </ligand>
</feature>
<keyword evidence="4" id="KW-0805">Transcription regulation</keyword>
<evidence type="ECO:0000256" key="6">
    <source>
        <dbReference type="ARBA" id="ARBA00023163"/>
    </source>
</evidence>
<dbReference type="AlphaFoldDB" id="A0A843YFP2"/>
<evidence type="ECO:0000313" key="9">
    <source>
        <dbReference type="Proteomes" id="UP000444174"/>
    </source>
</evidence>
<dbReference type="GO" id="GO:0003700">
    <property type="term" value="F:DNA-binding transcription factor activity"/>
    <property type="evidence" value="ECO:0007669"/>
    <property type="project" value="InterPro"/>
</dbReference>
<organism evidence="8 9">
    <name type="scientific">Tritonibacter litoralis</name>
    <dbReference type="NCBI Taxonomy" id="2662264"/>
    <lineage>
        <taxon>Bacteria</taxon>
        <taxon>Pseudomonadati</taxon>
        <taxon>Pseudomonadota</taxon>
        <taxon>Alphaproteobacteria</taxon>
        <taxon>Rhodobacterales</taxon>
        <taxon>Paracoccaceae</taxon>
        <taxon>Tritonibacter</taxon>
    </lineage>
</organism>
<dbReference type="GO" id="GO:0008270">
    <property type="term" value="F:zinc ion binding"/>
    <property type="evidence" value="ECO:0007669"/>
    <property type="project" value="TreeGrafter"/>
</dbReference>
<dbReference type="InterPro" id="IPR036390">
    <property type="entry name" value="WH_DNA-bd_sf"/>
</dbReference>
<comment type="cofactor">
    <cofactor evidence="7">
        <name>Zn(2+)</name>
        <dbReference type="ChEBI" id="CHEBI:29105"/>
    </cofactor>
    <text evidence="7">Binds 1 zinc ion per subunit.</text>
</comment>
<keyword evidence="6" id="KW-0804">Transcription</keyword>
<comment type="caution">
    <text evidence="8">The sequence shown here is derived from an EMBL/GenBank/DDBJ whole genome shotgun (WGS) entry which is preliminary data.</text>
</comment>
<dbReference type="GO" id="GO:1900376">
    <property type="term" value="P:regulation of secondary metabolite biosynthetic process"/>
    <property type="evidence" value="ECO:0007669"/>
    <property type="project" value="TreeGrafter"/>
</dbReference>
<dbReference type="PANTHER" id="PTHR33202:SF6">
    <property type="entry name" value="ZINC UPTAKE REGULATION PROTEIN"/>
    <property type="match status" value="1"/>
</dbReference>
<proteinExistence type="inferred from homology"/>
<evidence type="ECO:0000256" key="5">
    <source>
        <dbReference type="ARBA" id="ARBA00023125"/>
    </source>
</evidence>
<comment type="similarity">
    <text evidence="1">Belongs to the Fur family.</text>
</comment>
<dbReference type="InterPro" id="IPR036388">
    <property type="entry name" value="WH-like_DNA-bd_sf"/>
</dbReference>
<reference evidence="8 9" key="1">
    <citation type="submission" date="2019-10" db="EMBL/GenBank/DDBJ databases">
        <title>Epibacterium sp. nov., isolated from seawater.</title>
        <authorList>
            <person name="Zhang X."/>
            <person name="Li N."/>
        </authorList>
    </citation>
    <scope>NUCLEOTIDE SEQUENCE [LARGE SCALE GENOMIC DNA]</scope>
    <source>
        <strain evidence="8 9">SM1979</strain>
    </source>
</reference>
<evidence type="ECO:0000256" key="3">
    <source>
        <dbReference type="ARBA" id="ARBA00022833"/>
    </source>
</evidence>
<evidence type="ECO:0000256" key="1">
    <source>
        <dbReference type="ARBA" id="ARBA00007957"/>
    </source>
</evidence>
<keyword evidence="7" id="KW-0479">Metal-binding</keyword>
<keyword evidence="9" id="KW-1185">Reference proteome</keyword>
<dbReference type="GO" id="GO:0005829">
    <property type="term" value="C:cytosol"/>
    <property type="evidence" value="ECO:0007669"/>
    <property type="project" value="TreeGrafter"/>
</dbReference>
<evidence type="ECO:0000313" key="8">
    <source>
        <dbReference type="EMBL" id="MQQ09701.1"/>
    </source>
</evidence>
<protein>
    <submittedName>
        <fullName evidence="8">Transcriptional repressor</fullName>
    </submittedName>
</protein>
<keyword evidence="3 7" id="KW-0862">Zinc</keyword>
<evidence type="ECO:0000256" key="7">
    <source>
        <dbReference type="PIRSR" id="PIRSR602481-1"/>
    </source>
</evidence>
<dbReference type="RefSeq" id="WP_153216674.1">
    <property type="nucleotide sequence ID" value="NZ_WIBF01000009.1"/>
</dbReference>